<keyword evidence="1" id="KW-0863">Zinc-finger</keyword>
<dbReference type="InterPro" id="IPR012677">
    <property type="entry name" value="Nucleotide-bd_a/b_plait_sf"/>
</dbReference>
<keyword evidence="1" id="KW-0862">Zinc</keyword>
<dbReference type="EMBL" id="DF237128">
    <property type="protein sequence ID" value="GAQ84183.1"/>
    <property type="molecule type" value="Genomic_DNA"/>
</dbReference>
<feature type="domain" description="RRM" evidence="4">
    <location>
        <begin position="38"/>
        <end position="116"/>
    </location>
</feature>
<keyword evidence="7" id="KW-1185">Reference proteome</keyword>
<dbReference type="Pfam" id="PF00098">
    <property type="entry name" value="zf-CCHC"/>
    <property type="match status" value="1"/>
</dbReference>
<protein>
    <submittedName>
        <fullName evidence="6">RNA recognition motif and CCHC-type zinc finger domains containing protein</fullName>
    </submittedName>
</protein>
<dbReference type="InterPro" id="IPR000504">
    <property type="entry name" value="RRM_dom"/>
</dbReference>
<dbReference type="Gene3D" id="4.10.60.10">
    <property type="entry name" value="Zinc finger, CCHC-type"/>
    <property type="match status" value="1"/>
</dbReference>
<dbReference type="GO" id="GO:0008270">
    <property type="term" value="F:zinc ion binding"/>
    <property type="evidence" value="ECO:0007669"/>
    <property type="project" value="UniProtKB-KW"/>
</dbReference>
<keyword evidence="1" id="KW-0479">Metal-binding</keyword>
<accession>A0A1Y1I144</accession>
<feature type="region of interest" description="Disordered" evidence="3">
    <location>
        <begin position="147"/>
        <end position="247"/>
    </location>
</feature>
<dbReference type="PROSITE" id="PS50102">
    <property type="entry name" value="RRM"/>
    <property type="match status" value="1"/>
</dbReference>
<dbReference type="GO" id="GO:0003723">
    <property type="term" value="F:RNA binding"/>
    <property type="evidence" value="ECO:0007669"/>
    <property type="project" value="UniProtKB-UniRule"/>
</dbReference>
<dbReference type="InterPro" id="IPR036875">
    <property type="entry name" value="Znf_CCHC_sf"/>
</dbReference>
<dbReference type="Proteomes" id="UP000054558">
    <property type="component" value="Unassembled WGS sequence"/>
</dbReference>
<evidence type="ECO:0000259" key="5">
    <source>
        <dbReference type="PROSITE" id="PS50158"/>
    </source>
</evidence>
<dbReference type="FunFam" id="4.10.60.10:FF:000009">
    <property type="entry name" value="Zinc finger CCHC-type and RNA-binding motif-containing protein 1"/>
    <property type="match status" value="1"/>
</dbReference>
<dbReference type="SUPFAM" id="SSF57756">
    <property type="entry name" value="Retrovirus zinc finger-like domains"/>
    <property type="match status" value="1"/>
</dbReference>
<evidence type="ECO:0000313" key="6">
    <source>
        <dbReference type="EMBL" id="GAQ84183.1"/>
    </source>
</evidence>
<dbReference type="InterPro" id="IPR044598">
    <property type="entry name" value="ZCRB1"/>
</dbReference>
<dbReference type="SMART" id="SM00360">
    <property type="entry name" value="RRM"/>
    <property type="match status" value="1"/>
</dbReference>
<dbReference type="AlphaFoldDB" id="A0A1Y1I144"/>
<dbReference type="OMA" id="DDWASAV"/>
<dbReference type="InterPro" id="IPR001878">
    <property type="entry name" value="Znf_CCHC"/>
</dbReference>
<dbReference type="GO" id="GO:0005689">
    <property type="term" value="C:U12-type spliceosomal complex"/>
    <property type="evidence" value="ECO:0007669"/>
    <property type="project" value="InterPro"/>
</dbReference>
<dbReference type="GO" id="GO:0000398">
    <property type="term" value="P:mRNA splicing, via spliceosome"/>
    <property type="evidence" value="ECO:0007669"/>
    <property type="project" value="InterPro"/>
</dbReference>
<organism evidence="6 7">
    <name type="scientific">Klebsormidium nitens</name>
    <name type="common">Green alga</name>
    <name type="synonym">Ulothrix nitens</name>
    <dbReference type="NCBI Taxonomy" id="105231"/>
    <lineage>
        <taxon>Eukaryota</taxon>
        <taxon>Viridiplantae</taxon>
        <taxon>Streptophyta</taxon>
        <taxon>Klebsormidiophyceae</taxon>
        <taxon>Klebsormidiales</taxon>
        <taxon>Klebsormidiaceae</taxon>
        <taxon>Klebsormidium</taxon>
    </lineage>
</organism>
<feature type="domain" description="CCHC-type" evidence="5">
    <location>
        <begin position="134"/>
        <end position="150"/>
    </location>
</feature>
<evidence type="ECO:0000259" key="4">
    <source>
        <dbReference type="PROSITE" id="PS50102"/>
    </source>
</evidence>
<name>A0A1Y1I144_KLENI</name>
<feature type="region of interest" description="Disordered" evidence="3">
    <location>
        <begin position="1"/>
        <end position="32"/>
    </location>
</feature>
<keyword evidence="2" id="KW-0694">RNA-binding</keyword>
<dbReference type="Pfam" id="PF00076">
    <property type="entry name" value="RRM_1"/>
    <property type="match status" value="1"/>
</dbReference>
<dbReference type="Gene3D" id="3.30.70.330">
    <property type="match status" value="1"/>
</dbReference>
<sequence>MAAKRPGGGGGNGRVGPPSGPPSEAAGKGGARLAPSKSTVYVGNLDYNLTNNDLFTIFSACGQVTKASIVKDRQTRESKGVAFILFLTREDALNACKIMNGKVLNGRTINVSIAKDNGRAAEFIKRREYVDKSRCYECGKEGHLSYECPKNQLGPREPPAKKSRRAAQEAHLGAKQRAPASHPQPANDSDEDENPDFDDDGWGSVVAPRPSFSSVQGTQGETEGRKPGGLKGPKKASGYFSDESGED</sequence>
<feature type="compositionally biased region" description="Gly residues" evidence="3">
    <location>
        <begin position="1"/>
        <end position="14"/>
    </location>
</feature>
<dbReference type="OrthoDB" id="267048at2759"/>
<feature type="compositionally biased region" description="Acidic residues" evidence="3">
    <location>
        <begin position="188"/>
        <end position="201"/>
    </location>
</feature>
<dbReference type="PANTHER" id="PTHR46259:SF1">
    <property type="entry name" value="ZINC FINGER CCHC-TYPE AND RNA-BINDING MOTIF-CONTAINING PROTEIN 1"/>
    <property type="match status" value="1"/>
</dbReference>
<dbReference type="InterPro" id="IPR035979">
    <property type="entry name" value="RBD_domain_sf"/>
</dbReference>
<proteinExistence type="predicted"/>
<evidence type="ECO:0000256" key="3">
    <source>
        <dbReference type="SAM" id="MobiDB-lite"/>
    </source>
</evidence>
<evidence type="ECO:0000256" key="1">
    <source>
        <dbReference type="PROSITE-ProRule" id="PRU00047"/>
    </source>
</evidence>
<evidence type="ECO:0000256" key="2">
    <source>
        <dbReference type="PROSITE-ProRule" id="PRU00176"/>
    </source>
</evidence>
<dbReference type="PANTHER" id="PTHR46259">
    <property type="entry name" value="ZINC FINGER CCHC-TYPE AND RNA-BINDING MOTIF-CONTAINING PROTEIN 1"/>
    <property type="match status" value="1"/>
</dbReference>
<feature type="compositionally biased region" description="Polar residues" evidence="3">
    <location>
        <begin position="211"/>
        <end position="221"/>
    </location>
</feature>
<dbReference type="STRING" id="105231.A0A1Y1I144"/>
<dbReference type="SUPFAM" id="SSF54928">
    <property type="entry name" value="RNA-binding domain, RBD"/>
    <property type="match status" value="1"/>
</dbReference>
<gene>
    <name evidence="6" type="ORF">KFL_001790230</name>
</gene>
<dbReference type="SMART" id="SM00343">
    <property type="entry name" value="ZnF_C2HC"/>
    <property type="match status" value="1"/>
</dbReference>
<reference evidence="6 7" key="1">
    <citation type="journal article" date="2014" name="Nat. Commun.">
        <title>Klebsormidium flaccidum genome reveals primary factors for plant terrestrial adaptation.</title>
        <authorList>
            <person name="Hori K."/>
            <person name="Maruyama F."/>
            <person name="Fujisawa T."/>
            <person name="Togashi T."/>
            <person name="Yamamoto N."/>
            <person name="Seo M."/>
            <person name="Sato S."/>
            <person name="Yamada T."/>
            <person name="Mori H."/>
            <person name="Tajima N."/>
            <person name="Moriyama T."/>
            <person name="Ikeuchi M."/>
            <person name="Watanabe M."/>
            <person name="Wada H."/>
            <person name="Kobayashi K."/>
            <person name="Saito M."/>
            <person name="Masuda T."/>
            <person name="Sasaki-Sekimoto Y."/>
            <person name="Mashiguchi K."/>
            <person name="Awai K."/>
            <person name="Shimojima M."/>
            <person name="Masuda S."/>
            <person name="Iwai M."/>
            <person name="Nobusawa T."/>
            <person name="Narise T."/>
            <person name="Kondo S."/>
            <person name="Saito H."/>
            <person name="Sato R."/>
            <person name="Murakawa M."/>
            <person name="Ihara Y."/>
            <person name="Oshima-Yamada Y."/>
            <person name="Ohtaka K."/>
            <person name="Satoh M."/>
            <person name="Sonobe K."/>
            <person name="Ishii M."/>
            <person name="Ohtani R."/>
            <person name="Kanamori-Sato M."/>
            <person name="Honoki R."/>
            <person name="Miyazaki D."/>
            <person name="Mochizuki H."/>
            <person name="Umetsu J."/>
            <person name="Higashi K."/>
            <person name="Shibata D."/>
            <person name="Kamiya Y."/>
            <person name="Sato N."/>
            <person name="Nakamura Y."/>
            <person name="Tabata S."/>
            <person name="Ida S."/>
            <person name="Kurokawa K."/>
            <person name="Ohta H."/>
        </authorList>
    </citation>
    <scope>NUCLEOTIDE SEQUENCE [LARGE SCALE GENOMIC DNA]</scope>
    <source>
        <strain evidence="6 7">NIES-2285</strain>
    </source>
</reference>
<dbReference type="PROSITE" id="PS50158">
    <property type="entry name" value="ZF_CCHC"/>
    <property type="match status" value="1"/>
</dbReference>
<evidence type="ECO:0000313" key="7">
    <source>
        <dbReference type="Proteomes" id="UP000054558"/>
    </source>
</evidence>